<dbReference type="RefSeq" id="WP_305755990.1">
    <property type="nucleotide sequence ID" value="NZ_JAPCKK010000020.1"/>
</dbReference>
<dbReference type="EMBL" id="JAPCKK010000020">
    <property type="protein sequence ID" value="MDP4098369.1"/>
    <property type="molecule type" value="Genomic_DNA"/>
</dbReference>
<comment type="caution">
    <text evidence="1">The sequence shown here is derived from an EMBL/GenBank/DDBJ whole genome shotgun (WGS) entry which is preliminary data.</text>
</comment>
<sequence length="504" mass="54178">MKKNKSTPGRKKRKRPLYYVDNPNVNELDWLQPIKKAEMQIHSVAMPRVPAEPPEPSSANNLPVIQMAVHESGAADKKPVDSIASIQNASFPSAPAVQVHELLEDKKASHMNQGFIYTDNIRNTAVNGNKKAPVSRILTSDNFSNGSAQSSHRVNKTIGTSKLGEHAVISPKLAPKSVQSMHLADDSVSASSLQAGAVQSEQVARNAIHSDHLQPKAVLARNLGAQSVSEEAIRDKAVTSSKLAEGSVTSTKLGTQAVQGIHLAERSIQEGHITDDSIHSGHLQASSILENHLAPGSVTEPAIRPESINGDALKAECVTSSKLARNSVKPVHIEEGAVRAEHLADKAVHVEHLAPGSVDSNHLQSSSVLERHITPGAITGDALREGTVQMSHLADEVQASIQELHEKVELLHPTNEASHPQPAMQQFGRIPFFIHGTAEVTEVSVTFDEPFSSPNYTLVAMTNHSAFYAVLKSQSPASAVLEIAKLRRTDQNFGLISWIAIGSD</sequence>
<proteinExistence type="predicted"/>
<reference evidence="1 2" key="1">
    <citation type="submission" date="2022-10" db="EMBL/GenBank/DDBJ databases">
        <title>Paenibacillus description and whole genome data of maize root bacterial community.</title>
        <authorList>
            <person name="Marton D."/>
            <person name="Farkas M."/>
            <person name="Cserhati M."/>
        </authorList>
    </citation>
    <scope>NUCLEOTIDE SEQUENCE [LARGE SCALE GENOMIC DNA]</scope>
    <source>
        <strain evidence="1 2">P96</strain>
    </source>
</reference>
<protein>
    <submittedName>
        <fullName evidence="1">WIAG-tail domain</fullName>
    </submittedName>
</protein>
<dbReference type="NCBIfam" id="NF012201">
    <property type="entry name" value="WIAG-tail"/>
    <property type="match status" value="1"/>
</dbReference>
<name>A0ABT9FUF7_9BACL</name>
<gene>
    <name evidence="1" type="ORF">OIN60_16555</name>
</gene>
<accession>A0ABT9FUF7</accession>
<organism evidence="1 2">
    <name type="scientific">Paenibacillus zeirhizosphaerae</name>
    <dbReference type="NCBI Taxonomy" id="2987519"/>
    <lineage>
        <taxon>Bacteria</taxon>
        <taxon>Bacillati</taxon>
        <taxon>Bacillota</taxon>
        <taxon>Bacilli</taxon>
        <taxon>Bacillales</taxon>
        <taxon>Paenibacillaceae</taxon>
        <taxon>Paenibacillus</taxon>
    </lineage>
</organism>
<evidence type="ECO:0000313" key="2">
    <source>
        <dbReference type="Proteomes" id="UP001241848"/>
    </source>
</evidence>
<keyword evidence="2" id="KW-1185">Reference proteome</keyword>
<dbReference type="Proteomes" id="UP001241848">
    <property type="component" value="Unassembled WGS sequence"/>
</dbReference>
<evidence type="ECO:0000313" key="1">
    <source>
        <dbReference type="EMBL" id="MDP4098369.1"/>
    </source>
</evidence>